<dbReference type="PANTHER" id="PTHR23088">
    <property type="entry name" value="NITRILASE-RELATED"/>
    <property type="match status" value="1"/>
</dbReference>
<evidence type="ECO:0000259" key="3">
    <source>
        <dbReference type="PROSITE" id="PS50263"/>
    </source>
</evidence>
<dbReference type="EMBL" id="AWFH01000001">
    <property type="protein sequence ID" value="KCZ64967.1"/>
    <property type="molecule type" value="Genomic_DNA"/>
</dbReference>
<evidence type="ECO:0000256" key="2">
    <source>
        <dbReference type="ARBA" id="ARBA00022801"/>
    </source>
</evidence>
<dbReference type="CDD" id="cd07572">
    <property type="entry name" value="nit"/>
    <property type="match status" value="1"/>
</dbReference>
<dbReference type="PATRIC" id="fig|1280948.3.peg.177"/>
<dbReference type="Pfam" id="PF00795">
    <property type="entry name" value="CN_hydrolase"/>
    <property type="match status" value="1"/>
</dbReference>
<proteinExistence type="inferred from homology"/>
<dbReference type="PROSITE" id="PS50263">
    <property type="entry name" value="CN_HYDROLASE"/>
    <property type="match status" value="1"/>
</dbReference>
<comment type="caution">
    <text evidence="4">The sequence shown here is derived from an EMBL/GenBank/DDBJ whole genome shotgun (WGS) entry which is preliminary data.</text>
</comment>
<dbReference type="InterPro" id="IPR045254">
    <property type="entry name" value="Nit1/2_C-N_Hydrolase"/>
</dbReference>
<dbReference type="RefSeq" id="WP_035547026.1">
    <property type="nucleotide sequence ID" value="NZ_AWFH01000001.1"/>
</dbReference>
<dbReference type="SUPFAM" id="SSF56317">
    <property type="entry name" value="Carbon-nitrogen hydrolase"/>
    <property type="match status" value="1"/>
</dbReference>
<reference evidence="4 5" key="1">
    <citation type="journal article" date="2014" name="Antonie Van Leeuwenhoek">
        <title>Hyphomonas beringensis sp. nov. and Hyphomonas chukchiensis sp. nov., isolated from surface seawater of the Bering Sea and Chukchi Sea.</title>
        <authorList>
            <person name="Li C."/>
            <person name="Lai Q."/>
            <person name="Li G."/>
            <person name="Dong C."/>
            <person name="Wang J."/>
            <person name="Liao Y."/>
            <person name="Shao Z."/>
        </authorList>
    </citation>
    <scope>NUCLEOTIDE SEQUENCE [LARGE SCALE GENOMIC DNA]</scope>
    <source>
        <strain evidence="4 5">22II1-22F38</strain>
    </source>
</reference>
<dbReference type="AlphaFoldDB" id="A0A059EBS6"/>
<dbReference type="STRING" id="1280948.HY36_00930"/>
<comment type="similarity">
    <text evidence="1">Belongs to the carbon-nitrogen hydrolase superfamily. NIT1/NIT2 family.</text>
</comment>
<dbReference type="Proteomes" id="UP000024547">
    <property type="component" value="Unassembled WGS sequence"/>
</dbReference>
<dbReference type="PROSITE" id="PS01227">
    <property type="entry name" value="UPF0012"/>
    <property type="match status" value="1"/>
</dbReference>
<dbReference type="OrthoDB" id="9811121at2"/>
<dbReference type="InterPro" id="IPR036526">
    <property type="entry name" value="C-N_Hydrolase_sf"/>
</dbReference>
<evidence type="ECO:0000313" key="5">
    <source>
        <dbReference type="Proteomes" id="UP000024547"/>
    </source>
</evidence>
<dbReference type="Gene3D" id="3.60.110.10">
    <property type="entry name" value="Carbon-nitrogen hydrolase"/>
    <property type="match status" value="1"/>
</dbReference>
<evidence type="ECO:0000256" key="1">
    <source>
        <dbReference type="ARBA" id="ARBA00010613"/>
    </source>
</evidence>
<dbReference type="GO" id="GO:0016811">
    <property type="term" value="F:hydrolase activity, acting on carbon-nitrogen (but not peptide) bonds, in linear amides"/>
    <property type="evidence" value="ECO:0007669"/>
    <property type="project" value="InterPro"/>
</dbReference>
<gene>
    <name evidence="4" type="ORF">HY36_00930</name>
</gene>
<name>A0A059EBS6_9PROT</name>
<feature type="domain" description="CN hydrolase" evidence="3">
    <location>
        <begin position="4"/>
        <end position="253"/>
    </location>
</feature>
<dbReference type="InterPro" id="IPR003010">
    <property type="entry name" value="C-N_Hydrolase"/>
</dbReference>
<keyword evidence="2 4" id="KW-0378">Hydrolase</keyword>
<accession>A0A059EBS6</accession>
<dbReference type="InterPro" id="IPR001110">
    <property type="entry name" value="UPF0012_CS"/>
</dbReference>
<dbReference type="eggNOG" id="COG0388">
    <property type="taxonomic scope" value="Bacteria"/>
</dbReference>
<protein>
    <submittedName>
        <fullName evidence="4">Amidohydrolase</fullName>
    </submittedName>
</protein>
<evidence type="ECO:0000313" key="4">
    <source>
        <dbReference type="EMBL" id="KCZ64967.1"/>
    </source>
</evidence>
<organism evidence="4 5">
    <name type="scientific">Hyphomonas atlantica</name>
    <dbReference type="NCBI Taxonomy" id="1280948"/>
    <lineage>
        <taxon>Bacteria</taxon>
        <taxon>Pseudomonadati</taxon>
        <taxon>Pseudomonadota</taxon>
        <taxon>Alphaproteobacteria</taxon>
        <taxon>Hyphomonadales</taxon>
        <taxon>Hyphomonadaceae</taxon>
        <taxon>Hyphomonas</taxon>
    </lineage>
</organism>
<dbReference type="PANTHER" id="PTHR23088:SF27">
    <property type="entry name" value="DEAMINATED GLUTATHIONE AMIDASE"/>
    <property type="match status" value="1"/>
</dbReference>
<sequence>MTKLRVGCAQLRTGVEIEANIDHATALIREAAGKGARFIATPEMTNLLDIRPGKARPKIVAESDDKTLAALRALADELGIWLLIGSIAVPVEGEERLANRSFLIAPDGSIRARYDKIHMFDVEVGDGQSYRESRSYRPGERAVLAETEFGKLGMTICYDVRFPHLYRKLAQAGAEILTIPAAFTRVTGEAHWHTLVRARAIETGSFVLAPAQGGKHEDGRETFGHSLIVSPWGDVLAEKADDEPGVIVADIDLDAVAKARARIPSLGNDRKL</sequence>
<keyword evidence="5" id="KW-1185">Reference proteome</keyword>